<dbReference type="AlphaFoldDB" id="A0A5B6X2H3"/>
<evidence type="ECO:0000313" key="2">
    <source>
        <dbReference type="Proteomes" id="UP000325315"/>
    </source>
</evidence>
<organism evidence="1 2">
    <name type="scientific">Gossypium australe</name>
    <dbReference type="NCBI Taxonomy" id="47621"/>
    <lineage>
        <taxon>Eukaryota</taxon>
        <taxon>Viridiplantae</taxon>
        <taxon>Streptophyta</taxon>
        <taxon>Embryophyta</taxon>
        <taxon>Tracheophyta</taxon>
        <taxon>Spermatophyta</taxon>
        <taxon>Magnoliopsida</taxon>
        <taxon>eudicotyledons</taxon>
        <taxon>Gunneridae</taxon>
        <taxon>Pentapetalae</taxon>
        <taxon>rosids</taxon>
        <taxon>malvids</taxon>
        <taxon>Malvales</taxon>
        <taxon>Malvaceae</taxon>
        <taxon>Malvoideae</taxon>
        <taxon>Gossypium</taxon>
    </lineage>
</organism>
<proteinExistence type="predicted"/>
<evidence type="ECO:0000313" key="1">
    <source>
        <dbReference type="EMBL" id="KAA3488038.1"/>
    </source>
</evidence>
<comment type="caution">
    <text evidence="1">The sequence shown here is derived from an EMBL/GenBank/DDBJ whole genome shotgun (WGS) entry which is preliminary data.</text>
</comment>
<dbReference type="OrthoDB" id="127962at2759"/>
<accession>A0A5B6X2H3</accession>
<name>A0A5B6X2H3_9ROSI</name>
<gene>
    <name evidence="1" type="ORF">EPI10_031821</name>
</gene>
<dbReference type="EMBL" id="SMMG02000001">
    <property type="protein sequence ID" value="KAA3488038.1"/>
    <property type="molecule type" value="Genomic_DNA"/>
</dbReference>
<protein>
    <submittedName>
        <fullName evidence="1">Integrase</fullName>
    </submittedName>
</protein>
<reference evidence="2" key="1">
    <citation type="journal article" date="2019" name="Plant Biotechnol. J.">
        <title>Genome sequencing of the Australian wild diploid species Gossypium australe highlights disease resistance and delayed gland morphogenesis.</title>
        <authorList>
            <person name="Cai Y."/>
            <person name="Cai X."/>
            <person name="Wang Q."/>
            <person name="Wang P."/>
            <person name="Zhang Y."/>
            <person name="Cai C."/>
            <person name="Xu Y."/>
            <person name="Wang K."/>
            <person name="Zhou Z."/>
            <person name="Wang C."/>
            <person name="Geng S."/>
            <person name="Li B."/>
            <person name="Dong Q."/>
            <person name="Hou Y."/>
            <person name="Wang H."/>
            <person name="Ai P."/>
            <person name="Liu Z."/>
            <person name="Yi F."/>
            <person name="Sun M."/>
            <person name="An G."/>
            <person name="Cheng J."/>
            <person name="Zhang Y."/>
            <person name="Shi Q."/>
            <person name="Xie Y."/>
            <person name="Shi X."/>
            <person name="Chang Y."/>
            <person name="Huang F."/>
            <person name="Chen Y."/>
            <person name="Hong S."/>
            <person name="Mi L."/>
            <person name="Sun Q."/>
            <person name="Zhang L."/>
            <person name="Zhou B."/>
            <person name="Peng R."/>
            <person name="Zhang X."/>
            <person name="Liu F."/>
        </authorList>
    </citation>
    <scope>NUCLEOTIDE SEQUENCE [LARGE SCALE GENOMIC DNA]</scope>
    <source>
        <strain evidence="2">cv. PA1801</strain>
    </source>
</reference>
<sequence length="110" mass="13000">MHMLPNSLSRTRQIILLTTWILQLFFLPIKREGKWELIKNEQTSEFSIGSDESLCCQNLCDASKWKQNPGMKREITKYIANCLVCEQVKVRYQVPSSLLQPIMNPQWKWK</sequence>
<dbReference type="Proteomes" id="UP000325315">
    <property type="component" value="Unassembled WGS sequence"/>
</dbReference>
<keyword evidence="2" id="KW-1185">Reference proteome</keyword>